<sequence length="393" mass="44840">MEIEITCLIIILNSLLSNCLFIPKPLPEDARLNFTGLGFKYGHKVEEHSVVSEDGYILTVFRIPGKKKTPVMLTHGIADSSDTFIIRGKRSLAISLADAGYDVWATNTRGNRYARRHVKMDPDKDPSFWDYSFHENGYYDTAATIDYILQTTGEKKLQGIAHSQGTSSHFVLLSMRPEYNDKLKLFVALAPVAYFNNIVPPVSSLAQIGPDLNQLLLNSKIEELVSEKGIERKLIKLICNQGDISYDLCVLLSGFYVSGFDAKRLEPSFLPVILGHYPAATSRKSLLHYDQVYLNKRFALFDYGPMQNMERYGYMVPPDYNLRQVTAKIALIVGNNDNLSRARDAEYLRTLLPNIVQYHVMKEKEWNHIDFIWGNDMPETLFPYIFPLLEKYS</sequence>
<accession>A0ACC0KCE5</accession>
<comment type="caution">
    <text evidence="1">The sequence shown here is derived from an EMBL/GenBank/DDBJ whole genome shotgun (WGS) entry which is preliminary data.</text>
</comment>
<keyword evidence="2" id="KW-1185">Reference proteome</keyword>
<proteinExistence type="predicted"/>
<dbReference type="Proteomes" id="UP001064048">
    <property type="component" value="Chromosome 21"/>
</dbReference>
<gene>
    <name evidence="1" type="ORF">MSG28_012184</name>
</gene>
<evidence type="ECO:0000313" key="2">
    <source>
        <dbReference type="Proteomes" id="UP001064048"/>
    </source>
</evidence>
<protein>
    <submittedName>
        <fullName evidence="1">Uncharacterized protein</fullName>
    </submittedName>
</protein>
<reference evidence="1 2" key="1">
    <citation type="journal article" date="2022" name="Genome Biol. Evol.">
        <title>The Spruce Budworm Genome: Reconstructing the Evolutionary History of Antifreeze Proteins.</title>
        <authorList>
            <person name="Beliveau C."/>
            <person name="Gagne P."/>
            <person name="Picq S."/>
            <person name="Vernygora O."/>
            <person name="Keeling C.I."/>
            <person name="Pinkney K."/>
            <person name="Doucet D."/>
            <person name="Wen F."/>
            <person name="Johnston J.S."/>
            <person name="Maaroufi H."/>
            <person name="Boyle B."/>
            <person name="Laroche J."/>
            <person name="Dewar K."/>
            <person name="Juretic N."/>
            <person name="Blackburn G."/>
            <person name="Nisole A."/>
            <person name="Brunet B."/>
            <person name="Brandao M."/>
            <person name="Lumley L."/>
            <person name="Duan J."/>
            <person name="Quan G."/>
            <person name="Lucarotti C.J."/>
            <person name="Roe A.D."/>
            <person name="Sperling F.A.H."/>
            <person name="Levesque R.C."/>
            <person name="Cusson M."/>
        </authorList>
    </citation>
    <scope>NUCLEOTIDE SEQUENCE [LARGE SCALE GENOMIC DNA]</scope>
    <source>
        <strain evidence="1">Glfc:IPQL:Cfum</strain>
    </source>
</reference>
<dbReference type="EMBL" id="CM046121">
    <property type="protein sequence ID" value="KAI8434034.1"/>
    <property type="molecule type" value="Genomic_DNA"/>
</dbReference>
<evidence type="ECO:0000313" key="1">
    <source>
        <dbReference type="EMBL" id="KAI8434034.1"/>
    </source>
</evidence>
<organism evidence="1 2">
    <name type="scientific">Choristoneura fumiferana</name>
    <name type="common">Spruce budworm moth</name>
    <name type="synonym">Archips fumiferana</name>
    <dbReference type="NCBI Taxonomy" id="7141"/>
    <lineage>
        <taxon>Eukaryota</taxon>
        <taxon>Metazoa</taxon>
        <taxon>Ecdysozoa</taxon>
        <taxon>Arthropoda</taxon>
        <taxon>Hexapoda</taxon>
        <taxon>Insecta</taxon>
        <taxon>Pterygota</taxon>
        <taxon>Neoptera</taxon>
        <taxon>Endopterygota</taxon>
        <taxon>Lepidoptera</taxon>
        <taxon>Glossata</taxon>
        <taxon>Ditrysia</taxon>
        <taxon>Tortricoidea</taxon>
        <taxon>Tortricidae</taxon>
        <taxon>Tortricinae</taxon>
        <taxon>Choristoneura</taxon>
    </lineage>
</organism>
<name>A0ACC0KCE5_CHOFU</name>